<dbReference type="EMBL" id="CAJOBJ010373003">
    <property type="protein sequence ID" value="CAF5224310.1"/>
    <property type="molecule type" value="Genomic_DNA"/>
</dbReference>
<comment type="caution">
    <text evidence="2">The sequence shown here is derived from an EMBL/GenBank/DDBJ whole genome shotgun (WGS) entry which is preliminary data.</text>
</comment>
<dbReference type="PANTHER" id="PTHR22891">
    <property type="entry name" value="EUKARYOTIC TRANSLATION INITIATION FACTOR 2C"/>
    <property type="match status" value="1"/>
</dbReference>
<dbReference type="Pfam" id="PF02171">
    <property type="entry name" value="Piwi"/>
    <property type="match status" value="1"/>
</dbReference>
<name>A0A8S3K3L2_9BILA</name>
<sequence>MAAGTVIDTTIVHPRQFDFYLNSHAGALGTNVCSYYHVLYNEIEFTSDELQQLTFWLCHTDVRCTKAVKCPAAARYAHTVAYHARYFEKEPYQTTTSQYHSNRDAT</sequence>
<dbReference type="InterPro" id="IPR003165">
    <property type="entry name" value="Piwi"/>
</dbReference>
<dbReference type="PROSITE" id="PS50822">
    <property type="entry name" value="PIWI"/>
    <property type="match status" value="1"/>
</dbReference>
<gene>
    <name evidence="2" type="ORF">GIL414_LOCUS86041</name>
</gene>
<accession>A0A8S3K3L2</accession>
<reference evidence="2" key="1">
    <citation type="submission" date="2021-02" db="EMBL/GenBank/DDBJ databases">
        <authorList>
            <person name="Nowell W R."/>
        </authorList>
    </citation>
    <scope>NUCLEOTIDE SEQUENCE</scope>
</reference>
<dbReference type="Proteomes" id="UP000681720">
    <property type="component" value="Unassembled WGS sequence"/>
</dbReference>
<feature type="non-terminal residue" evidence="2">
    <location>
        <position position="1"/>
    </location>
</feature>
<dbReference type="InterPro" id="IPR036397">
    <property type="entry name" value="RNaseH_sf"/>
</dbReference>
<dbReference type="SUPFAM" id="SSF53098">
    <property type="entry name" value="Ribonuclease H-like"/>
    <property type="match status" value="1"/>
</dbReference>
<evidence type="ECO:0000313" key="3">
    <source>
        <dbReference type="Proteomes" id="UP000681720"/>
    </source>
</evidence>
<dbReference type="Gene3D" id="3.30.420.10">
    <property type="entry name" value="Ribonuclease H-like superfamily/Ribonuclease H"/>
    <property type="match status" value="1"/>
</dbReference>
<organism evidence="2 3">
    <name type="scientific">Rotaria magnacalcarata</name>
    <dbReference type="NCBI Taxonomy" id="392030"/>
    <lineage>
        <taxon>Eukaryota</taxon>
        <taxon>Metazoa</taxon>
        <taxon>Spiralia</taxon>
        <taxon>Gnathifera</taxon>
        <taxon>Rotifera</taxon>
        <taxon>Eurotatoria</taxon>
        <taxon>Bdelloidea</taxon>
        <taxon>Philodinida</taxon>
        <taxon>Philodinidae</taxon>
        <taxon>Rotaria</taxon>
    </lineage>
</organism>
<protein>
    <recommendedName>
        <fullName evidence="1">Piwi domain-containing protein</fullName>
    </recommendedName>
</protein>
<evidence type="ECO:0000259" key="1">
    <source>
        <dbReference type="PROSITE" id="PS50822"/>
    </source>
</evidence>
<dbReference type="InterPro" id="IPR012337">
    <property type="entry name" value="RNaseH-like_sf"/>
</dbReference>
<dbReference type="GO" id="GO:0003676">
    <property type="term" value="F:nucleic acid binding"/>
    <property type="evidence" value="ECO:0007669"/>
    <property type="project" value="InterPro"/>
</dbReference>
<dbReference type="AlphaFoldDB" id="A0A8S3K3L2"/>
<proteinExistence type="predicted"/>
<evidence type="ECO:0000313" key="2">
    <source>
        <dbReference type="EMBL" id="CAF5224310.1"/>
    </source>
</evidence>
<feature type="domain" description="Piwi" evidence="1">
    <location>
        <begin position="1"/>
        <end position="89"/>
    </location>
</feature>